<evidence type="ECO:0000313" key="4">
    <source>
        <dbReference type="Proteomes" id="UP000789342"/>
    </source>
</evidence>
<sequence length="322" mass="36350">MNQQLFRQEKVPSINVHISEDLRESNKIFVGDQEKIIDLSCEADEIRTMIGYIINKHPNIKTTLNLCELWTPSKMNRTKSIPRPQNAFMLFRKDVSKEFYKANQSLSVGDSSIIASNRWNEISGNEKKFWMDLAGVCKKLEKTAPYVFKNSKFANITKQTFVDPPIIPSQHLNTSSEPVIPSSSITKSTHRPTARSSALISNITLDAFLRQFLQQSIAALAKILYPLQRANTVLYWDQQFTGLNAHPEPVEQSFTFETDFNPNLSGLNYDIIDPSLLSSDPSGANISSLLGFEPLYYSNSLEFGVIDPALLYLDPPSFTPFS</sequence>
<feature type="domain" description="HMG box" evidence="2">
    <location>
        <begin position="81"/>
        <end position="134"/>
    </location>
</feature>
<dbReference type="PROSITE" id="PS50118">
    <property type="entry name" value="HMG_BOX_2"/>
    <property type="match status" value="1"/>
</dbReference>
<organism evidence="3 4">
    <name type="scientific">Acaulospora morrowiae</name>
    <dbReference type="NCBI Taxonomy" id="94023"/>
    <lineage>
        <taxon>Eukaryota</taxon>
        <taxon>Fungi</taxon>
        <taxon>Fungi incertae sedis</taxon>
        <taxon>Mucoromycota</taxon>
        <taxon>Glomeromycotina</taxon>
        <taxon>Glomeromycetes</taxon>
        <taxon>Diversisporales</taxon>
        <taxon>Acaulosporaceae</taxon>
        <taxon>Acaulospora</taxon>
    </lineage>
</organism>
<keyword evidence="4" id="KW-1185">Reference proteome</keyword>
<dbReference type="Proteomes" id="UP000789342">
    <property type="component" value="Unassembled WGS sequence"/>
</dbReference>
<name>A0A9N8Z1G1_9GLOM</name>
<dbReference type="InterPro" id="IPR036910">
    <property type="entry name" value="HMG_box_dom_sf"/>
</dbReference>
<dbReference type="SMART" id="SM00398">
    <property type="entry name" value="HMG"/>
    <property type="match status" value="1"/>
</dbReference>
<dbReference type="GO" id="GO:0003677">
    <property type="term" value="F:DNA binding"/>
    <property type="evidence" value="ECO:0007669"/>
    <property type="project" value="UniProtKB-UniRule"/>
</dbReference>
<dbReference type="AlphaFoldDB" id="A0A9N8Z1G1"/>
<evidence type="ECO:0000313" key="3">
    <source>
        <dbReference type="EMBL" id="CAG8466765.1"/>
    </source>
</evidence>
<evidence type="ECO:0000256" key="1">
    <source>
        <dbReference type="PROSITE-ProRule" id="PRU00267"/>
    </source>
</evidence>
<dbReference type="Gene3D" id="1.10.30.10">
    <property type="entry name" value="High mobility group box domain"/>
    <property type="match status" value="1"/>
</dbReference>
<feature type="DNA-binding region" description="HMG box" evidence="1">
    <location>
        <begin position="81"/>
        <end position="134"/>
    </location>
</feature>
<dbReference type="Pfam" id="PF00505">
    <property type="entry name" value="HMG_box"/>
    <property type="match status" value="1"/>
</dbReference>
<reference evidence="3" key="1">
    <citation type="submission" date="2021-06" db="EMBL/GenBank/DDBJ databases">
        <authorList>
            <person name="Kallberg Y."/>
            <person name="Tangrot J."/>
            <person name="Rosling A."/>
        </authorList>
    </citation>
    <scope>NUCLEOTIDE SEQUENCE</scope>
    <source>
        <strain evidence="3">CL551</strain>
    </source>
</reference>
<dbReference type="OrthoDB" id="6247875at2759"/>
<evidence type="ECO:0000259" key="2">
    <source>
        <dbReference type="PROSITE" id="PS50118"/>
    </source>
</evidence>
<dbReference type="GO" id="GO:0005634">
    <property type="term" value="C:nucleus"/>
    <property type="evidence" value="ECO:0007669"/>
    <property type="project" value="UniProtKB-UniRule"/>
</dbReference>
<keyword evidence="1" id="KW-0539">Nucleus</keyword>
<dbReference type="InterPro" id="IPR009071">
    <property type="entry name" value="HMG_box_dom"/>
</dbReference>
<dbReference type="EMBL" id="CAJVPV010000633">
    <property type="protein sequence ID" value="CAG8466765.1"/>
    <property type="molecule type" value="Genomic_DNA"/>
</dbReference>
<gene>
    <name evidence="3" type="ORF">AMORRO_LOCUS1665</name>
</gene>
<dbReference type="SUPFAM" id="SSF47095">
    <property type="entry name" value="HMG-box"/>
    <property type="match status" value="1"/>
</dbReference>
<comment type="caution">
    <text evidence="3">The sequence shown here is derived from an EMBL/GenBank/DDBJ whole genome shotgun (WGS) entry which is preliminary data.</text>
</comment>
<proteinExistence type="predicted"/>
<accession>A0A9N8Z1G1</accession>
<protein>
    <submittedName>
        <fullName evidence="3">471_t:CDS:1</fullName>
    </submittedName>
</protein>
<keyword evidence="1" id="KW-0238">DNA-binding</keyword>